<dbReference type="Pfam" id="PF03600">
    <property type="entry name" value="CitMHS"/>
    <property type="match status" value="1"/>
</dbReference>
<feature type="transmembrane region" description="Helical" evidence="8">
    <location>
        <begin position="314"/>
        <end position="336"/>
    </location>
</feature>
<feature type="transmembrane region" description="Helical" evidence="8">
    <location>
        <begin position="433"/>
        <end position="454"/>
    </location>
</feature>
<evidence type="ECO:0000313" key="11">
    <source>
        <dbReference type="EMBL" id="KUK91197.1"/>
    </source>
</evidence>
<dbReference type="GO" id="GO:0005886">
    <property type="term" value="C:plasma membrane"/>
    <property type="evidence" value="ECO:0007669"/>
    <property type="project" value="UniProtKB-SubCell"/>
</dbReference>
<feature type="transmembrane region" description="Helical" evidence="8">
    <location>
        <begin position="95"/>
        <end position="116"/>
    </location>
</feature>
<dbReference type="EMBL" id="LGGH01000010">
    <property type="protein sequence ID" value="KUK68492.1"/>
    <property type="molecule type" value="Genomic_DNA"/>
</dbReference>
<evidence type="ECO:0000256" key="6">
    <source>
        <dbReference type="ARBA" id="ARBA00022989"/>
    </source>
</evidence>
<feature type="transmembrane region" description="Helical" evidence="8">
    <location>
        <begin position="348"/>
        <end position="371"/>
    </location>
</feature>
<evidence type="ECO:0000256" key="8">
    <source>
        <dbReference type="SAM" id="Phobius"/>
    </source>
</evidence>
<dbReference type="PANTHER" id="PTHR43568">
    <property type="entry name" value="P PROTEIN"/>
    <property type="match status" value="1"/>
</dbReference>
<reference evidence="11" key="1">
    <citation type="journal article" date="2015" name="MBio">
        <title>Genome-resolved metagenomic analysis reveals roles for candidate phyla and other microbial community members in biogeochemical transformations in oil reservoirs.</title>
        <authorList>
            <person name="Hu P."/>
            <person name="Tom L."/>
            <person name="Singh A."/>
            <person name="Thomas B.C."/>
            <person name="Baker B.J."/>
            <person name="Piceno Y.M."/>
            <person name="Andersen G.L."/>
            <person name="Banfield J.F."/>
        </authorList>
    </citation>
    <scope>NUCLEOTIDE SEQUENCE [LARGE SCALE GENOMIC DNA]</scope>
    <source>
        <strain evidence="10">46_47</strain>
        <strain evidence="11">46_70</strain>
    </source>
</reference>
<dbReference type="PRINTS" id="PR00758">
    <property type="entry name" value="ARSENICPUMP"/>
</dbReference>
<keyword evidence="6 8" id="KW-1133">Transmembrane helix</keyword>
<evidence type="ECO:0000256" key="1">
    <source>
        <dbReference type="ARBA" id="ARBA00004651"/>
    </source>
</evidence>
<dbReference type="CDD" id="cd01116">
    <property type="entry name" value="P_permease"/>
    <property type="match status" value="1"/>
</dbReference>
<feature type="transmembrane region" description="Helical" evidence="8">
    <location>
        <begin position="208"/>
        <end position="226"/>
    </location>
</feature>
<keyword evidence="7 8" id="KW-0472">Membrane</keyword>
<keyword evidence="4" id="KW-1003">Cell membrane</keyword>
<sequence>MATPVTNLTDRPNSLFKKLEGDILIELCFSGVSLLQLLFVLIVFVVAYYLIISGKFNRSTVAFTAGILILLSKVIPDFDMKELGYLVDFNTISILIGMMIVVGTLRTTGFFEFVAVHVVRVSKGNVRALLIFFMVTIALFSAFLDNVTTILLFAPIIFLVADALEVSPRMFLLAGVLSANIGGTATLIGDPPNILIGSASGFGFMDFLRFDGPITIIALLITVIYLDRKVFKDYRSMGDKLHRLASMDPNKAIVSKSAFYKSLAVFFGVIAGFLLHGLIGIEPSLVALAGAAAAMILNGKGFSSLSEDIEWDTIFFFMGLFVLAFALQEVGITSFISGLLGTLSGNRVVLFLTLYWLSAVMSGFIGAVPAVTFMIPVIQGITANYGVPVEIWWVISISACLGGSFSIAGAAANMVGVGLIEKHSKESLTYGDFLRFSMPVTIMTLVAGSAYILLRFSL</sequence>
<dbReference type="EMBL" id="LGGW01000007">
    <property type="protein sequence ID" value="KUK91197.1"/>
    <property type="molecule type" value="Genomic_DNA"/>
</dbReference>
<feature type="transmembrane region" description="Helical" evidence="8">
    <location>
        <begin position="170"/>
        <end position="188"/>
    </location>
</feature>
<evidence type="ECO:0000256" key="2">
    <source>
        <dbReference type="ARBA" id="ARBA00009843"/>
    </source>
</evidence>
<feature type="transmembrane region" description="Helical" evidence="8">
    <location>
        <begin position="58"/>
        <end position="75"/>
    </location>
</feature>
<dbReference type="GO" id="GO:0015105">
    <property type="term" value="F:arsenite transmembrane transporter activity"/>
    <property type="evidence" value="ECO:0007669"/>
    <property type="project" value="InterPro"/>
</dbReference>
<feature type="transmembrane region" description="Helical" evidence="8">
    <location>
        <begin position="391"/>
        <end position="412"/>
    </location>
</feature>
<feature type="transmembrane region" description="Helical" evidence="8">
    <location>
        <begin position="285"/>
        <end position="302"/>
    </location>
</feature>
<feature type="transmembrane region" description="Helical" evidence="8">
    <location>
        <begin position="128"/>
        <end position="158"/>
    </location>
</feature>
<feature type="transmembrane region" description="Helical" evidence="8">
    <location>
        <begin position="258"/>
        <end position="278"/>
    </location>
</feature>
<evidence type="ECO:0000313" key="10">
    <source>
        <dbReference type="EMBL" id="KUK68492.1"/>
    </source>
</evidence>
<organism evidence="11 13">
    <name type="scientific">Mesotoga infera</name>
    <dbReference type="NCBI Taxonomy" id="1236046"/>
    <lineage>
        <taxon>Bacteria</taxon>
        <taxon>Thermotogati</taxon>
        <taxon>Thermotogota</taxon>
        <taxon>Thermotogae</taxon>
        <taxon>Kosmotogales</taxon>
        <taxon>Kosmotogaceae</taxon>
        <taxon>Mesotoga</taxon>
    </lineage>
</organism>
<evidence type="ECO:0000256" key="4">
    <source>
        <dbReference type="ARBA" id="ARBA00022475"/>
    </source>
</evidence>
<dbReference type="InterPro" id="IPR000802">
    <property type="entry name" value="Arsenical_pump_ArsB"/>
</dbReference>
<dbReference type="InterPro" id="IPR051475">
    <property type="entry name" value="Diverse_Ion_Transporter"/>
</dbReference>
<name>A0A117M957_9BACT</name>
<dbReference type="AlphaFoldDB" id="A0A117M957"/>
<comment type="caution">
    <text evidence="11">The sequence shown here is derived from an EMBL/GenBank/DDBJ whole genome shotgun (WGS) entry which is preliminary data.</text>
</comment>
<evidence type="ECO:0000256" key="5">
    <source>
        <dbReference type="ARBA" id="ARBA00022692"/>
    </source>
</evidence>
<comment type="similarity">
    <text evidence="2">Belongs to the CitM (TC 2.A.11) transporter family.</text>
</comment>
<gene>
    <name evidence="10" type="ORF">XD86_0149</name>
    <name evidence="11" type="ORF">XE02_0159</name>
</gene>
<proteinExistence type="inferred from homology"/>
<dbReference type="PANTHER" id="PTHR43568:SF1">
    <property type="entry name" value="P PROTEIN"/>
    <property type="match status" value="1"/>
</dbReference>
<protein>
    <submittedName>
        <fullName evidence="11">Na+/H+ antiporter NhaD-like permease</fullName>
    </submittedName>
</protein>
<reference evidence="12 13" key="2">
    <citation type="journal article" date="2015" name="MBio">
        <title>Genome-Resolved Metagenomic Analysis Reveals Roles for Candidate Phyla and Other Microbial Community Members in Biogeochemical Transformations in Oil Reservoirs.</title>
        <authorList>
            <person name="Hu P."/>
            <person name="Tom L."/>
            <person name="Singh A."/>
            <person name="Thomas B.C."/>
            <person name="Baker B.J."/>
            <person name="Piceno Y.M."/>
            <person name="Andersen G.L."/>
            <person name="Banfield J.F."/>
        </authorList>
    </citation>
    <scope>NUCLEOTIDE SEQUENCE [LARGE SCALE GENOMIC DNA]</scope>
</reference>
<feature type="domain" description="Citrate transporter-like" evidence="9">
    <location>
        <begin position="48"/>
        <end position="396"/>
    </location>
</feature>
<evidence type="ECO:0000256" key="3">
    <source>
        <dbReference type="ARBA" id="ARBA00022448"/>
    </source>
</evidence>
<accession>A0A117M957</accession>
<evidence type="ECO:0000313" key="12">
    <source>
        <dbReference type="Proteomes" id="UP000054260"/>
    </source>
</evidence>
<keyword evidence="5 8" id="KW-0812">Transmembrane</keyword>
<dbReference type="Proteomes" id="UP000054260">
    <property type="component" value="Unassembled WGS sequence"/>
</dbReference>
<feature type="transmembrane region" description="Helical" evidence="8">
    <location>
        <begin position="23"/>
        <end position="51"/>
    </location>
</feature>
<dbReference type="Proteomes" id="UP000055014">
    <property type="component" value="Unassembled WGS sequence"/>
</dbReference>
<evidence type="ECO:0000259" key="9">
    <source>
        <dbReference type="Pfam" id="PF03600"/>
    </source>
</evidence>
<evidence type="ECO:0000256" key="7">
    <source>
        <dbReference type="ARBA" id="ARBA00023136"/>
    </source>
</evidence>
<keyword evidence="3" id="KW-0813">Transport</keyword>
<comment type="subcellular location">
    <subcellularLocation>
        <location evidence="1">Cell membrane</location>
        <topology evidence="1">Multi-pass membrane protein</topology>
    </subcellularLocation>
</comment>
<evidence type="ECO:0000313" key="13">
    <source>
        <dbReference type="Proteomes" id="UP000055014"/>
    </source>
</evidence>
<dbReference type="InterPro" id="IPR004680">
    <property type="entry name" value="Cit_transptr-like_dom"/>
</dbReference>